<dbReference type="InterPro" id="IPR037185">
    <property type="entry name" value="EmrE-like"/>
</dbReference>
<dbReference type="Proteomes" id="UP001431963">
    <property type="component" value="Unassembled WGS sequence"/>
</dbReference>
<reference evidence="3" key="1">
    <citation type="submission" date="2024-02" db="EMBL/GenBank/DDBJ databases">
        <title>Genome sequences of strain Gemmobacter sp. JM10B15.</title>
        <authorList>
            <person name="Zhang M."/>
        </authorList>
    </citation>
    <scope>NUCLEOTIDE SEQUENCE</scope>
    <source>
        <strain evidence="3">JM10B15</strain>
    </source>
</reference>
<dbReference type="RefSeq" id="WP_335424627.1">
    <property type="nucleotide sequence ID" value="NZ_JBALHR010000011.1"/>
</dbReference>
<keyword evidence="1" id="KW-1133">Transmembrane helix</keyword>
<name>A0ABU8BY18_9RHOB</name>
<protein>
    <submittedName>
        <fullName evidence="3">DMT family transporter</fullName>
    </submittedName>
</protein>
<dbReference type="InterPro" id="IPR000620">
    <property type="entry name" value="EamA_dom"/>
</dbReference>
<accession>A0ABU8BY18</accession>
<dbReference type="PANTHER" id="PTHR22911:SF135">
    <property type="entry name" value="BLR4310 PROTEIN"/>
    <property type="match status" value="1"/>
</dbReference>
<feature type="domain" description="EamA" evidence="2">
    <location>
        <begin position="6"/>
        <end position="139"/>
    </location>
</feature>
<gene>
    <name evidence="3" type="ORF">V6590_15685</name>
</gene>
<feature type="transmembrane region" description="Helical" evidence="1">
    <location>
        <begin position="179"/>
        <end position="197"/>
    </location>
</feature>
<evidence type="ECO:0000313" key="3">
    <source>
        <dbReference type="EMBL" id="MEH7829595.1"/>
    </source>
</evidence>
<comment type="caution">
    <text evidence="3">The sequence shown here is derived from an EMBL/GenBank/DDBJ whole genome shotgun (WGS) entry which is preliminary data.</text>
</comment>
<keyword evidence="4" id="KW-1185">Reference proteome</keyword>
<feature type="domain" description="EamA" evidence="2">
    <location>
        <begin position="151"/>
        <end position="275"/>
    </location>
</feature>
<evidence type="ECO:0000256" key="1">
    <source>
        <dbReference type="SAM" id="Phobius"/>
    </source>
</evidence>
<feature type="transmembrane region" description="Helical" evidence="1">
    <location>
        <begin position="7"/>
        <end position="25"/>
    </location>
</feature>
<evidence type="ECO:0000313" key="4">
    <source>
        <dbReference type="Proteomes" id="UP001431963"/>
    </source>
</evidence>
<dbReference type="PANTHER" id="PTHR22911">
    <property type="entry name" value="ACYL-MALONYL CONDENSING ENZYME-RELATED"/>
    <property type="match status" value="1"/>
</dbReference>
<keyword evidence="1" id="KW-0472">Membrane</keyword>
<sequence>MNDNLRGAGFMVAAMLGFAIEDMLLKRVSAAGLPVGQVLLIFGAGGALVFAALTRRAGQPLWHPAVIGPRMLLKAGFEVMGRLFYTLAIALTPLSTASAILQATPLVVVAGAALIFGEKVGWRRWSAILAGLCGVLVILRPGLEGFNALSLLAVAGLIGFAGRDLATRAAPKVLSNLQLGIYGFLAMVPTGLGLMLWQGGAVWPDAVAWGQLAVAIGFGVFAYWALTVAMRLGEVSAVTPFRYTRLVFALVLGMVVFGERPDLQTILGSGIVVAAGLYTLLRSRKVASQKG</sequence>
<evidence type="ECO:0000259" key="2">
    <source>
        <dbReference type="Pfam" id="PF00892"/>
    </source>
</evidence>
<feature type="transmembrane region" description="Helical" evidence="1">
    <location>
        <begin position="209"/>
        <end position="229"/>
    </location>
</feature>
<feature type="transmembrane region" description="Helical" evidence="1">
    <location>
        <begin position="100"/>
        <end position="117"/>
    </location>
</feature>
<feature type="transmembrane region" description="Helical" evidence="1">
    <location>
        <begin position="31"/>
        <end position="54"/>
    </location>
</feature>
<proteinExistence type="predicted"/>
<dbReference type="Gene3D" id="1.10.3730.20">
    <property type="match status" value="2"/>
</dbReference>
<dbReference type="Pfam" id="PF00892">
    <property type="entry name" value="EamA"/>
    <property type="match status" value="2"/>
</dbReference>
<dbReference type="EMBL" id="JBALHR010000011">
    <property type="protein sequence ID" value="MEH7829595.1"/>
    <property type="molecule type" value="Genomic_DNA"/>
</dbReference>
<dbReference type="SUPFAM" id="SSF103481">
    <property type="entry name" value="Multidrug resistance efflux transporter EmrE"/>
    <property type="match status" value="2"/>
</dbReference>
<feature type="transmembrane region" description="Helical" evidence="1">
    <location>
        <begin position="241"/>
        <end position="257"/>
    </location>
</feature>
<feature type="transmembrane region" description="Helical" evidence="1">
    <location>
        <begin position="263"/>
        <end position="281"/>
    </location>
</feature>
<organism evidence="3 4">
    <name type="scientific">Gemmobacter denitrificans</name>
    <dbReference type="NCBI Taxonomy" id="3123040"/>
    <lineage>
        <taxon>Bacteria</taxon>
        <taxon>Pseudomonadati</taxon>
        <taxon>Pseudomonadota</taxon>
        <taxon>Alphaproteobacteria</taxon>
        <taxon>Rhodobacterales</taxon>
        <taxon>Paracoccaceae</taxon>
        <taxon>Gemmobacter</taxon>
    </lineage>
</organism>
<keyword evidence="1" id="KW-0812">Transmembrane</keyword>